<feature type="region of interest" description="Disordered" evidence="1">
    <location>
        <begin position="1"/>
        <end position="20"/>
    </location>
</feature>
<dbReference type="EMBL" id="JAKOGI010000088">
    <property type="protein sequence ID" value="KAJ8444789.1"/>
    <property type="molecule type" value="Genomic_DNA"/>
</dbReference>
<dbReference type="PANTHER" id="PTHR33499:SF40">
    <property type="entry name" value="TRANSPOSASE-ASSOCIATED DOMAIN-CONTAINING PROTEIN"/>
    <property type="match status" value="1"/>
</dbReference>
<feature type="compositionally biased region" description="Acidic residues" evidence="1">
    <location>
        <begin position="96"/>
        <end position="107"/>
    </location>
</feature>
<sequence>MRKRTFAPPSTLGMNRSQGLKQSLLRPFSSRNKHSHNGTPSVHEEENVSYVAGEKGTLCVNMHNDFDFNAGVNEDDHLTPLQPQGSTYKSVCTPSPDEEGREDEEAEIDGCNSVNNKKKRRNFKPRGPNRCKRLANLKNGEKLELTYFHNGLVGENHNLITRHIGMLVKDHTVCPVRVHAWNNIDESAKEHMINSRVKTLNLIFVLLVSAKEGKMPTVAEILKETRQLKSGVLHEESVSKLEEIIQTSKDNPHFSAFELVEECFGPQDREHVACFGYRMKPKDVRGPLPTTAALQAMLREKEKENIALHKRMDDMENAHKNDMNKLKDQVRMLANLNDYQEKRNSS</sequence>
<reference evidence="2" key="1">
    <citation type="submission" date="2022-04" db="EMBL/GenBank/DDBJ databases">
        <title>Carnegiea gigantea Genome sequencing and assembly v2.</title>
        <authorList>
            <person name="Copetti D."/>
            <person name="Sanderson M.J."/>
            <person name="Burquez A."/>
            <person name="Wojciechowski M.F."/>
        </authorList>
    </citation>
    <scope>NUCLEOTIDE SEQUENCE</scope>
    <source>
        <strain evidence="2">SGP5-SGP5p</strain>
        <tissue evidence="2">Aerial part</tissue>
    </source>
</reference>
<evidence type="ECO:0000313" key="3">
    <source>
        <dbReference type="Proteomes" id="UP001153076"/>
    </source>
</evidence>
<name>A0A9Q1KL31_9CARY</name>
<dbReference type="Proteomes" id="UP001153076">
    <property type="component" value="Unassembled WGS sequence"/>
</dbReference>
<dbReference type="PANTHER" id="PTHR33499">
    <property type="entry name" value="OS12G0282400 PROTEIN-RELATED"/>
    <property type="match status" value="1"/>
</dbReference>
<organism evidence="2 3">
    <name type="scientific">Carnegiea gigantea</name>
    <dbReference type="NCBI Taxonomy" id="171969"/>
    <lineage>
        <taxon>Eukaryota</taxon>
        <taxon>Viridiplantae</taxon>
        <taxon>Streptophyta</taxon>
        <taxon>Embryophyta</taxon>
        <taxon>Tracheophyta</taxon>
        <taxon>Spermatophyta</taxon>
        <taxon>Magnoliopsida</taxon>
        <taxon>eudicotyledons</taxon>
        <taxon>Gunneridae</taxon>
        <taxon>Pentapetalae</taxon>
        <taxon>Caryophyllales</taxon>
        <taxon>Cactineae</taxon>
        <taxon>Cactaceae</taxon>
        <taxon>Cactoideae</taxon>
        <taxon>Echinocereeae</taxon>
        <taxon>Carnegiea</taxon>
    </lineage>
</organism>
<comment type="caution">
    <text evidence="2">The sequence shown here is derived from an EMBL/GenBank/DDBJ whole genome shotgun (WGS) entry which is preliminary data.</text>
</comment>
<dbReference type="AlphaFoldDB" id="A0A9Q1KL31"/>
<keyword evidence="3" id="KW-1185">Reference proteome</keyword>
<feature type="compositionally biased region" description="Polar residues" evidence="1">
    <location>
        <begin position="81"/>
        <end position="93"/>
    </location>
</feature>
<evidence type="ECO:0000313" key="2">
    <source>
        <dbReference type="EMBL" id="KAJ8444789.1"/>
    </source>
</evidence>
<feature type="region of interest" description="Disordered" evidence="1">
    <location>
        <begin position="79"/>
        <end position="107"/>
    </location>
</feature>
<evidence type="ECO:0000256" key="1">
    <source>
        <dbReference type="SAM" id="MobiDB-lite"/>
    </source>
</evidence>
<proteinExistence type="predicted"/>
<accession>A0A9Q1KL31</accession>
<protein>
    <submittedName>
        <fullName evidence="2">Uncharacterized protein</fullName>
    </submittedName>
</protein>
<gene>
    <name evidence="2" type="ORF">Cgig2_032114</name>
</gene>